<evidence type="ECO:0000313" key="16">
    <source>
        <dbReference type="EMBL" id="MDO3694305.1"/>
    </source>
</evidence>
<protein>
    <recommendedName>
        <fullName evidence="13">Exo-1,3-beta-glucanase D</fullName>
    </recommendedName>
</protein>
<dbReference type="SUPFAM" id="SSF51445">
    <property type="entry name" value="(Trans)glycosidases"/>
    <property type="match status" value="1"/>
</dbReference>
<dbReference type="Pfam" id="PF00754">
    <property type="entry name" value="F5_F8_type_C"/>
    <property type="match status" value="1"/>
</dbReference>
<name>A0ABT8VQR0_9FLAO</name>
<keyword evidence="9" id="KW-0325">Glycoprotein</keyword>
<evidence type="ECO:0000256" key="7">
    <source>
        <dbReference type="ARBA" id="ARBA00022989"/>
    </source>
</evidence>
<evidence type="ECO:0000256" key="13">
    <source>
        <dbReference type="ARBA" id="ARBA00041260"/>
    </source>
</evidence>
<dbReference type="InterPro" id="IPR050386">
    <property type="entry name" value="Glycosyl_hydrolase_5"/>
</dbReference>
<evidence type="ECO:0000259" key="15">
    <source>
        <dbReference type="PROSITE" id="PS50022"/>
    </source>
</evidence>
<dbReference type="SUPFAM" id="SSF49785">
    <property type="entry name" value="Galactose-binding domain-like"/>
    <property type="match status" value="1"/>
</dbReference>
<feature type="domain" description="F5/8 type C" evidence="15">
    <location>
        <begin position="58"/>
        <end position="203"/>
    </location>
</feature>
<dbReference type="PANTHER" id="PTHR31297:SF34">
    <property type="entry name" value="GLUCAN 1,3-BETA-GLUCOSIDASE 2"/>
    <property type="match status" value="1"/>
</dbReference>
<feature type="signal peptide" evidence="14">
    <location>
        <begin position="1"/>
        <end position="21"/>
    </location>
</feature>
<dbReference type="Gene3D" id="3.20.20.80">
    <property type="entry name" value="Glycosidases"/>
    <property type="match status" value="1"/>
</dbReference>
<evidence type="ECO:0000256" key="10">
    <source>
        <dbReference type="ARBA" id="ARBA00023295"/>
    </source>
</evidence>
<comment type="caution">
    <text evidence="16">The sequence shown here is derived from an EMBL/GenBank/DDBJ whole genome shotgun (WGS) entry which is preliminary data.</text>
</comment>
<keyword evidence="11" id="KW-0961">Cell wall biogenesis/degradation</keyword>
<evidence type="ECO:0000256" key="2">
    <source>
        <dbReference type="ARBA" id="ARBA00022475"/>
    </source>
</evidence>
<keyword evidence="6" id="KW-0735">Signal-anchor</keyword>
<dbReference type="Pfam" id="PF06229">
    <property type="entry name" value="FRG1"/>
    <property type="match status" value="1"/>
</dbReference>
<evidence type="ECO:0000256" key="12">
    <source>
        <dbReference type="ARBA" id="ARBA00037126"/>
    </source>
</evidence>
<dbReference type="InterPro" id="IPR026444">
    <property type="entry name" value="Secre_tail"/>
</dbReference>
<keyword evidence="8" id="KW-0472">Membrane</keyword>
<dbReference type="Pfam" id="PF00150">
    <property type="entry name" value="Cellulase"/>
    <property type="match status" value="1"/>
</dbReference>
<keyword evidence="3" id="KW-0812">Transmembrane</keyword>
<evidence type="ECO:0000256" key="3">
    <source>
        <dbReference type="ARBA" id="ARBA00022692"/>
    </source>
</evidence>
<keyword evidence="2" id="KW-1003">Cell membrane</keyword>
<evidence type="ECO:0000256" key="14">
    <source>
        <dbReference type="SAM" id="SignalP"/>
    </source>
</evidence>
<gene>
    <name evidence="16" type="ORF">QVZ41_05525</name>
</gene>
<dbReference type="SUPFAM" id="SSF50405">
    <property type="entry name" value="Actin-crosslinking proteins"/>
    <property type="match status" value="1"/>
</dbReference>
<organism evidence="16 17">
    <name type="scientific">Wenyingzhuangia gilva</name>
    <dbReference type="NCBI Taxonomy" id="3057677"/>
    <lineage>
        <taxon>Bacteria</taxon>
        <taxon>Pseudomonadati</taxon>
        <taxon>Bacteroidota</taxon>
        <taxon>Flavobacteriia</taxon>
        <taxon>Flavobacteriales</taxon>
        <taxon>Flavobacteriaceae</taxon>
        <taxon>Wenyingzhuangia</taxon>
    </lineage>
</organism>
<evidence type="ECO:0000256" key="9">
    <source>
        <dbReference type="ARBA" id="ARBA00023180"/>
    </source>
</evidence>
<keyword evidence="4 14" id="KW-0732">Signal</keyword>
<dbReference type="Gene3D" id="2.60.120.260">
    <property type="entry name" value="Galactose-binding domain-like"/>
    <property type="match status" value="1"/>
</dbReference>
<dbReference type="CDD" id="cd23342">
    <property type="entry name" value="beta-trefoil_FSCN_ZgPorA-like"/>
    <property type="match status" value="1"/>
</dbReference>
<dbReference type="PROSITE" id="PS50022">
    <property type="entry name" value="FA58C_3"/>
    <property type="match status" value="1"/>
</dbReference>
<keyword evidence="10" id="KW-0326">Glycosidase</keyword>
<dbReference type="Gene3D" id="2.80.10.50">
    <property type="match status" value="1"/>
</dbReference>
<dbReference type="RefSeq" id="WP_302883561.1">
    <property type="nucleotide sequence ID" value="NZ_JAUMIT010000002.1"/>
</dbReference>
<dbReference type="PANTHER" id="PTHR31297">
    <property type="entry name" value="GLUCAN ENDO-1,6-BETA-GLUCOSIDASE B"/>
    <property type="match status" value="1"/>
</dbReference>
<keyword evidence="17" id="KW-1185">Reference proteome</keyword>
<feature type="chain" id="PRO_5046784161" description="Exo-1,3-beta-glucanase D" evidence="14">
    <location>
        <begin position="22"/>
        <end position="750"/>
    </location>
</feature>
<dbReference type="InterPro" id="IPR008999">
    <property type="entry name" value="Actin-crosslinking"/>
</dbReference>
<dbReference type="InterPro" id="IPR017853">
    <property type="entry name" value="GH"/>
</dbReference>
<dbReference type="InterPro" id="IPR000421">
    <property type="entry name" value="FA58C"/>
</dbReference>
<dbReference type="Proteomes" id="UP001168642">
    <property type="component" value="Unassembled WGS sequence"/>
</dbReference>
<keyword evidence="5" id="KW-0378">Hydrolase</keyword>
<evidence type="ECO:0000256" key="1">
    <source>
        <dbReference type="ARBA" id="ARBA00004401"/>
    </source>
</evidence>
<dbReference type="Pfam" id="PF18962">
    <property type="entry name" value="Por_Secre_tail"/>
    <property type="match status" value="1"/>
</dbReference>
<evidence type="ECO:0000313" key="17">
    <source>
        <dbReference type="Proteomes" id="UP001168642"/>
    </source>
</evidence>
<evidence type="ECO:0000256" key="8">
    <source>
        <dbReference type="ARBA" id="ARBA00023136"/>
    </source>
</evidence>
<reference evidence="16" key="1">
    <citation type="submission" date="2023-07" db="EMBL/GenBank/DDBJ databases">
        <title>Wenyingzhuangia sp. chi5 genome sequencing and assembly.</title>
        <authorList>
            <person name="Park S."/>
        </authorList>
    </citation>
    <scope>NUCLEOTIDE SEQUENCE</scope>
    <source>
        <strain evidence="16">Chi5</strain>
    </source>
</reference>
<comment type="function">
    <text evidence="12">Glucosidase involved in the degradation of cellulosic biomass. Active on lichenan.</text>
</comment>
<evidence type="ECO:0000256" key="6">
    <source>
        <dbReference type="ARBA" id="ARBA00022968"/>
    </source>
</evidence>
<comment type="subcellular location">
    <subcellularLocation>
        <location evidence="1">Cell membrane</location>
        <topology evidence="1">Single-pass type II membrane protein</topology>
    </subcellularLocation>
</comment>
<dbReference type="InterPro" id="IPR010414">
    <property type="entry name" value="FRG1"/>
</dbReference>
<sequence length="750" mass="85408">MKKYYQFCRLFLLFLTSVTYGQMTSADFLKTDGTVLRNQNGLGDTITLRGTNLGAWLSMEYWMGPVGKGSLNRSQWVASASSTYSGTNVQNVFDRDLNSRWSSGAAQLPDESQYFMVDMQEQVLFNRISFEARGYTGDYPRGYRIEVSDDQLNWEEVTSGTGTSEDIFVQLPNIYHKRYVKIVQTGTANSNFWSIAEFNLFMEDDYTVRNSLYDRFGADMADTILDSFQEAWITSSDLDNIQSMGMNMVRVPFYWMEIMYNDGTIKPHGFDQLDWVINECNDRNMYVILDLHGAPGGINGFITSGQAVINNYWTDQNSQNMTIDIWKAIATRYKDNPTVAMYDLLNEPLSSDQSNYPIHQFYNDLYNEVRQIDPDHTISIGAFPGFSFVVAPQHYGWTNVVYQVHHYNEDKTNWTSQDGFIDAVLLDVANHMHNWNVPVLAGEFNLWNFPDLWQKYISGLNALNASWSNWAYKVKRIDNPVENWGYYDGYPGEIPDIHYDTAEVISQKWSQYVTPNFRENTNHINNISPLTQATISVAPIGMNIWIKGNNLKYLSSEGNDNPMTCIKTEQNAWEVFKVVDAGNGKIALLGSNDKYVNAGDGTGSMYCNADAIGETEKFTFIQLGENKFALKSNVGFYLSSENGVNPVISNRQTIGGWELFTWGDATENTVSKTTEFEIYPNPASNEVSVIVENAEKNYNLKVYDTTSRLIVALNKVKDKVDIDVSSFSSGLYFFHLTNSNEKFIKKIFIN</sequence>
<proteinExistence type="predicted"/>
<accession>A0ABT8VQR0</accession>
<evidence type="ECO:0000256" key="4">
    <source>
        <dbReference type="ARBA" id="ARBA00022729"/>
    </source>
</evidence>
<dbReference type="InterPro" id="IPR001547">
    <property type="entry name" value="Glyco_hydro_5"/>
</dbReference>
<evidence type="ECO:0000256" key="11">
    <source>
        <dbReference type="ARBA" id="ARBA00023316"/>
    </source>
</evidence>
<dbReference type="InterPro" id="IPR008979">
    <property type="entry name" value="Galactose-bd-like_sf"/>
</dbReference>
<keyword evidence="7" id="KW-1133">Transmembrane helix</keyword>
<dbReference type="NCBIfam" id="TIGR04183">
    <property type="entry name" value="Por_Secre_tail"/>
    <property type="match status" value="1"/>
</dbReference>
<evidence type="ECO:0000256" key="5">
    <source>
        <dbReference type="ARBA" id="ARBA00022801"/>
    </source>
</evidence>
<dbReference type="EMBL" id="JAUMIT010000002">
    <property type="protein sequence ID" value="MDO3694305.1"/>
    <property type="molecule type" value="Genomic_DNA"/>
</dbReference>